<dbReference type="AlphaFoldDB" id="A0A2H0RPL9"/>
<gene>
    <name evidence="2" type="ORF">COV06_00850</name>
</gene>
<comment type="caution">
    <text evidence="2">The sequence shown here is derived from an EMBL/GenBank/DDBJ whole genome shotgun (WGS) entry which is preliminary data.</text>
</comment>
<evidence type="ECO:0000256" key="1">
    <source>
        <dbReference type="SAM" id="Phobius"/>
    </source>
</evidence>
<evidence type="ECO:0000313" key="3">
    <source>
        <dbReference type="Proteomes" id="UP000230084"/>
    </source>
</evidence>
<feature type="transmembrane region" description="Helical" evidence="1">
    <location>
        <begin position="6"/>
        <end position="24"/>
    </location>
</feature>
<evidence type="ECO:0000313" key="2">
    <source>
        <dbReference type="EMBL" id="PIR47934.1"/>
    </source>
</evidence>
<organism evidence="2 3">
    <name type="scientific">Candidatus Uhrbacteria bacterium CG10_big_fil_rev_8_21_14_0_10_50_16</name>
    <dbReference type="NCBI Taxonomy" id="1975039"/>
    <lineage>
        <taxon>Bacteria</taxon>
        <taxon>Candidatus Uhriibacteriota</taxon>
    </lineage>
</organism>
<dbReference type="Proteomes" id="UP000230084">
    <property type="component" value="Unassembled WGS sequence"/>
</dbReference>
<accession>A0A2H0RPL9</accession>
<keyword evidence="1" id="KW-1133">Transmembrane helix</keyword>
<evidence type="ECO:0008006" key="4">
    <source>
        <dbReference type="Google" id="ProtNLM"/>
    </source>
</evidence>
<keyword evidence="1" id="KW-0812">Transmembrane</keyword>
<dbReference type="EMBL" id="PCYM01000001">
    <property type="protein sequence ID" value="PIR47934.1"/>
    <property type="molecule type" value="Genomic_DNA"/>
</dbReference>
<sequence length="249" mass="28382">MFVRISISIVGIVVFLGLVYGPFFDIRTVRVEGASPDIESAISIRSNEWLQKKHFFVLPRRNKYFVGIAGLESVLLAELPLNTVQIEREKRELVVRVNEKIRTFYLLKEDKLYAVDRFGMLLEQVDDLERARIVLEIASGATVPVITDERGVAILEGQPIIAPAWLENIVTLFDVLEEKTMLSPKSATIVDEEGRVDVETESGVVLYTNIEKGIDTQIEKLTALIDRRLVDIAELSYIDLRFTNRLFYH</sequence>
<protein>
    <recommendedName>
        <fullName evidence="4">POTRA domain-containing protein</fullName>
    </recommendedName>
</protein>
<name>A0A2H0RPL9_9BACT</name>
<keyword evidence="1" id="KW-0472">Membrane</keyword>
<reference evidence="2 3" key="1">
    <citation type="submission" date="2017-09" db="EMBL/GenBank/DDBJ databases">
        <title>Depth-based differentiation of microbial function through sediment-hosted aquifers and enrichment of novel symbionts in the deep terrestrial subsurface.</title>
        <authorList>
            <person name="Probst A.J."/>
            <person name="Ladd B."/>
            <person name="Jarett J.K."/>
            <person name="Geller-Mcgrath D.E."/>
            <person name="Sieber C.M."/>
            <person name="Emerson J.B."/>
            <person name="Anantharaman K."/>
            <person name="Thomas B.C."/>
            <person name="Malmstrom R."/>
            <person name="Stieglmeier M."/>
            <person name="Klingl A."/>
            <person name="Woyke T."/>
            <person name="Ryan C.M."/>
            <person name="Banfield J.F."/>
        </authorList>
    </citation>
    <scope>NUCLEOTIDE SEQUENCE [LARGE SCALE GENOMIC DNA]</scope>
    <source>
        <strain evidence="2">CG10_big_fil_rev_8_21_14_0_10_50_16</strain>
    </source>
</reference>
<proteinExistence type="predicted"/>